<accession>A0A5B8VIA3</accession>
<dbReference type="OrthoDB" id="8418771at2"/>
<organism evidence="2 3">
    <name type="scientific">Arachidicoccus ginsenosidivorans</name>
    <dbReference type="NCBI Taxonomy" id="496057"/>
    <lineage>
        <taxon>Bacteria</taxon>
        <taxon>Pseudomonadati</taxon>
        <taxon>Bacteroidota</taxon>
        <taxon>Chitinophagia</taxon>
        <taxon>Chitinophagales</taxon>
        <taxon>Chitinophagaceae</taxon>
        <taxon>Arachidicoccus</taxon>
    </lineage>
</organism>
<proteinExistence type="predicted"/>
<dbReference type="KEGG" id="agi:FSB73_02490"/>
<feature type="compositionally biased region" description="Polar residues" evidence="1">
    <location>
        <begin position="91"/>
        <end position="107"/>
    </location>
</feature>
<protein>
    <submittedName>
        <fullName evidence="2">Uncharacterized protein</fullName>
    </submittedName>
</protein>
<reference evidence="2 3" key="1">
    <citation type="journal article" date="2017" name="Int. J. Syst. Evol. Microbiol.">
        <title>Arachidicoccus ginsenosidivorans sp. nov., with ginsenoside-converting activity isolated from ginseng cultivating soil.</title>
        <authorList>
            <person name="Siddiqi M.Z."/>
            <person name="Aslam Z."/>
            <person name="Im W.T."/>
        </authorList>
    </citation>
    <scope>NUCLEOTIDE SEQUENCE [LARGE SCALE GENOMIC DNA]</scope>
    <source>
        <strain evidence="2 3">Gsoil 809</strain>
    </source>
</reference>
<evidence type="ECO:0000256" key="1">
    <source>
        <dbReference type="SAM" id="MobiDB-lite"/>
    </source>
</evidence>
<dbReference type="AlphaFoldDB" id="A0A5B8VIA3"/>
<evidence type="ECO:0000313" key="2">
    <source>
        <dbReference type="EMBL" id="QEC70725.1"/>
    </source>
</evidence>
<keyword evidence="3" id="KW-1185">Reference proteome</keyword>
<dbReference type="RefSeq" id="WP_146779986.1">
    <property type="nucleotide sequence ID" value="NZ_CP042434.1"/>
</dbReference>
<feature type="region of interest" description="Disordered" evidence="1">
    <location>
        <begin position="91"/>
        <end position="116"/>
    </location>
</feature>
<evidence type="ECO:0000313" key="3">
    <source>
        <dbReference type="Proteomes" id="UP000321291"/>
    </source>
</evidence>
<sequence length="222" mass="25158">MYFPFLKRTHRQQPKKENGVSIQDAIVFAMSKDFDITDGAEFIDDGMRMKEQPLTRTFFSEPQSAKHYNPLQIQIQSERQALRPIFNYQEHLSSSAPAKQNPTNISGHATPDPWRHTPATVLTAPTYNSPEEVIRSLKQEGYTENFATQAMSLYSEDQEDIRFHPGDFTIDKTFRFNKNCGPQGNPIVYAITSTTGVKGTLTDSTGTCSLHPDMISKIYTNK</sequence>
<name>A0A5B8VIA3_9BACT</name>
<dbReference type="Proteomes" id="UP000321291">
    <property type="component" value="Chromosome"/>
</dbReference>
<gene>
    <name evidence="2" type="ORF">FSB73_02490</name>
</gene>
<dbReference type="EMBL" id="CP042434">
    <property type="protein sequence ID" value="QEC70725.1"/>
    <property type="molecule type" value="Genomic_DNA"/>
</dbReference>